<reference evidence="1" key="1">
    <citation type="submission" date="2019-04" db="EMBL/GenBank/DDBJ databases">
        <title>Microbes associate with the intestines of laboratory mice.</title>
        <authorList>
            <person name="Navarre W."/>
            <person name="Wong E."/>
            <person name="Huang K.C."/>
            <person name="Tropini C."/>
            <person name="Ng K."/>
            <person name="Yu B."/>
        </authorList>
    </citation>
    <scope>NUCLEOTIDE SEQUENCE</scope>
    <source>
        <strain evidence="1">NM86_A22</strain>
    </source>
</reference>
<evidence type="ECO:0000313" key="1">
    <source>
        <dbReference type="EMBL" id="THG45593.1"/>
    </source>
</evidence>
<keyword evidence="1" id="KW-0378">Hydrolase</keyword>
<keyword evidence="1" id="KW-0067">ATP-binding</keyword>
<keyword evidence="2" id="KW-1185">Reference proteome</keyword>
<accession>A0AC61S3S4</accession>
<proteinExistence type="predicted"/>
<evidence type="ECO:0000313" key="2">
    <source>
        <dbReference type="Proteomes" id="UP000305401"/>
    </source>
</evidence>
<gene>
    <name evidence="1" type="ORF">E5990_08785</name>
</gene>
<keyword evidence="1" id="KW-0347">Helicase</keyword>
<protein>
    <submittedName>
        <fullName evidence="1">DEAD/DEAH box helicase</fullName>
    </submittedName>
</protein>
<dbReference type="Proteomes" id="UP000305401">
    <property type="component" value="Unassembled WGS sequence"/>
</dbReference>
<sequence>MKLGEILSNLDSRMGIKELNAMQRKMIDARQSNVVLLAPTGSGKTVAFCTAMLMSMKNGQTAPSAVILAPSRELVLQTYRVVKEISTGMKAVALYGGHSMIDEKNSLQPVPDIIVATPGRLTDHIKQKNIDLYTTRILVLDEYDKSLELGFADQMKKIVRTMPNLKRTFLISATRLADMPEFMSKHEGVEIDCLEVGKIQQKLQVVEVDSPQSDKLQTLADLLRSVDNQRIIVFVNHRDSAERVFRYLSEQKLPVALYHGGLEQQLREKAIDLLNNGTTPILISTDLGARGLDIDSVGSVVHYHIPLSQETWTHRNGRTARQDAHGTIYVIMSDSDSQPDYIRFDRKYSPSGTSANPISSQISTIYFNAGKKEKLSRGDIVGFLIKQGGLNSDEIGRIVVRDHNSIVAVPKDKASSLIQKLSSEKIKGKRVRITDYC</sequence>
<keyword evidence="1" id="KW-0547">Nucleotide-binding</keyword>
<organism evidence="1 2">
    <name type="scientific">Muribaculum caecicola</name>
    <dbReference type="NCBI Taxonomy" id="3038144"/>
    <lineage>
        <taxon>Bacteria</taxon>
        <taxon>Pseudomonadati</taxon>
        <taxon>Bacteroidota</taxon>
        <taxon>Bacteroidia</taxon>
        <taxon>Bacteroidales</taxon>
        <taxon>Muribaculaceae</taxon>
        <taxon>Muribaculum</taxon>
    </lineage>
</organism>
<dbReference type="EMBL" id="SSTG01000126">
    <property type="protein sequence ID" value="THG45593.1"/>
    <property type="molecule type" value="Genomic_DNA"/>
</dbReference>
<comment type="caution">
    <text evidence="1">The sequence shown here is derived from an EMBL/GenBank/DDBJ whole genome shotgun (WGS) entry which is preliminary data.</text>
</comment>
<name>A0AC61S3S4_9BACT</name>